<keyword evidence="3" id="KW-1185">Reference proteome</keyword>
<dbReference type="RefSeq" id="WP_106212876.1">
    <property type="nucleotide sequence ID" value="NZ_PVTL01000005.1"/>
</dbReference>
<name>A0A2T0VDE3_9MICO</name>
<dbReference type="PANTHER" id="PTHR30383">
    <property type="entry name" value="THIOESTERASE 1/PROTEASE 1/LYSOPHOSPHOLIPASE L1"/>
    <property type="match status" value="1"/>
</dbReference>
<sequence length="251" mass="27185">MPVDPRLSRHIALLLAPVLVVQARALRRDIPRLPDADPPWSGSIEGADPARILVLGDSTAAGVGAQTQDAALPGNLARAFQRHWHRGSTWNAIGENGATARDVVLRYLDAASAEEYDLVFLSIGANDALGIRSRGAFARDIRVILRRLRAASPHALILVSSLPAFFRFEALPNPLRWVLYLHSSSLEAAARRVVAGEPGVVMSPPPPPYTEGFFASDRFHPSANGYRDWVEFALADLGLIAPEQATPGQPR</sequence>
<dbReference type="GO" id="GO:0004622">
    <property type="term" value="F:phosphatidylcholine lysophospholipase activity"/>
    <property type="evidence" value="ECO:0007669"/>
    <property type="project" value="TreeGrafter"/>
</dbReference>
<comment type="caution">
    <text evidence="2">The sequence shown here is derived from an EMBL/GenBank/DDBJ whole genome shotgun (WGS) entry which is preliminary data.</text>
</comment>
<dbReference type="InterPro" id="IPR036514">
    <property type="entry name" value="SGNH_hydro_sf"/>
</dbReference>
<proteinExistence type="predicted"/>
<protein>
    <submittedName>
        <fullName evidence="2">Lysophospholipase L1-like esterase</fullName>
    </submittedName>
</protein>
<dbReference type="Gene3D" id="3.40.50.1110">
    <property type="entry name" value="SGNH hydrolase"/>
    <property type="match status" value="1"/>
</dbReference>
<dbReference type="OrthoDB" id="9804395at2"/>
<dbReference type="InterPro" id="IPR051532">
    <property type="entry name" value="Ester_Hydrolysis_Enzymes"/>
</dbReference>
<evidence type="ECO:0000313" key="2">
    <source>
        <dbReference type="EMBL" id="PRY68145.1"/>
    </source>
</evidence>
<evidence type="ECO:0000313" key="3">
    <source>
        <dbReference type="Proteomes" id="UP000237983"/>
    </source>
</evidence>
<dbReference type="PANTHER" id="PTHR30383:SF5">
    <property type="entry name" value="SGNH HYDROLASE-TYPE ESTERASE DOMAIN-CONTAINING PROTEIN"/>
    <property type="match status" value="1"/>
</dbReference>
<dbReference type="Pfam" id="PF13472">
    <property type="entry name" value="Lipase_GDSL_2"/>
    <property type="match status" value="1"/>
</dbReference>
<organism evidence="2 3">
    <name type="scientific">Glaciihabitans tibetensis</name>
    <dbReference type="NCBI Taxonomy" id="1266600"/>
    <lineage>
        <taxon>Bacteria</taxon>
        <taxon>Bacillati</taxon>
        <taxon>Actinomycetota</taxon>
        <taxon>Actinomycetes</taxon>
        <taxon>Micrococcales</taxon>
        <taxon>Microbacteriaceae</taxon>
        <taxon>Glaciihabitans</taxon>
    </lineage>
</organism>
<dbReference type="AlphaFoldDB" id="A0A2T0VDE3"/>
<dbReference type="Proteomes" id="UP000237983">
    <property type="component" value="Unassembled WGS sequence"/>
</dbReference>
<dbReference type="InterPro" id="IPR013830">
    <property type="entry name" value="SGNH_hydro"/>
</dbReference>
<dbReference type="EMBL" id="PVTL01000005">
    <property type="protein sequence ID" value="PRY68145.1"/>
    <property type="molecule type" value="Genomic_DNA"/>
</dbReference>
<dbReference type="CDD" id="cd01836">
    <property type="entry name" value="FeeA_FeeB_like"/>
    <property type="match status" value="1"/>
</dbReference>
<feature type="domain" description="SGNH hydrolase-type esterase" evidence="1">
    <location>
        <begin position="54"/>
        <end position="227"/>
    </location>
</feature>
<gene>
    <name evidence="2" type="ORF">B0I08_105310</name>
</gene>
<reference evidence="2 3" key="1">
    <citation type="submission" date="2018-03" db="EMBL/GenBank/DDBJ databases">
        <title>Genomic Encyclopedia of Type Strains, Phase III (KMG-III): the genomes of soil and plant-associated and newly described type strains.</title>
        <authorList>
            <person name="Whitman W."/>
        </authorList>
    </citation>
    <scope>NUCLEOTIDE SEQUENCE [LARGE SCALE GENOMIC DNA]</scope>
    <source>
        <strain evidence="2 3">CGMCC 1.12484</strain>
    </source>
</reference>
<dbReference type="SUPFAM" id="SSF52266">
    <property type="entry name" value="SGNH hydrolase"/>
    <property type="match status" value="1"/>
</dbReference>
<accession>A0A2T0VDE3</accession>
<evidence type="ECO:0000259" key="1">
    <source>
        <dbReference type="Pfam" id="PF13472"/>
    </source>
</evidence>